<name>A0ABU0H7K0_9HYPH</name>
<dbReference type="Proteomes" id="UP001241603">
    <property type="component" value="Unassembled WGS sequence"/>
</dbReference>
<organism evidence="1 2">
    <name type="scientific">Kaistia dalseonensis</name>
    <dbReference type="NCBI Taxonomy" id="410840"/>
    <lineage>
        <taxon>Bacteria</taxon>
        <taxon>Pseudomonadati</taxon>
        <taxon>Pseudomonadota</taxon>
        <taxon>Alphaproteobacteria</taxon>
        <taxon>Hyphomicrobiales</taxon>
        <taxon>Kaistiaceae</taxon>
        <taxon>Kaistia</taxon>
    </lineage>
</organism>
<keyword evidence="2" id="KW-1185">Reference proteome</keyword>
<dbReference type="EMBL" id="JAUSVO010000003">
    <property type="protein sequence ID" value="MDQ0438271.1"/>
    <property type="molecule type" value="Genomic_DNA"/>
</dbReference>
<gene>
    <name evidence="1" type="ORF">QO014_002663</name>
</gene>
<reference evidence="1 2" key="1">
    <citation type="submission" date="2023-07" db="EMBL/GenBank/DDBJ databases">
        <title>Genomic Encyclopedia of Type Strains, Phase IV (KMG-IV): sequencing the most valuable type-strain genomes for metagenomic binning, comparative biology and taxonomic classification.</title>
        <authorList>
            <person name="Goeker M."/>
        </authorList>
    </citation>
    <scope>NUCLEOTIDE SEQUENCE [LARGE SCALE GENOMIC DNA]</scope>
    <source>
        <strain evidence="1 2">B6-8</strain>
    </source>
</reference>
<protein>
    <submittedName>
        <fullName evidence="1">Uncharacterized protein</fullName>
    </submittedName>
</protein>
<accession>A0ABU0H7K0</accession>
<evidence type="ECO:0000313" key="1">
    <source>
        <dbReference type="EMBL" id="MDQ0438271.1"/>
    </source>
</evidence>
<proteinExistence type="predicted"/>
<sequence length="41" mass="4619">MKGGPRILTDAHSGTSVRVAWPRNPNLTSWSRMNHLLRFAS</sequence>
<evidence type="ECO:0000313" key="2">
    <source>
        <dbReference type="Proteomes" id="UP001241603"/>
    </source>
</evidence>
<comment type="caution">
    <text evidence="1">The sequence shown here is derived from an EMBL/GenBank/DDBJ whole genome shotgun (WGS) entry which is preliminary data.</text>
</comment>